<organism evidence="3 4">
    <name type="scientific">Eimeria acervulina</name>
    <name type="common">Coccidian parasite</name>
    <dbReference type="NCBI Taxonomy" id="5801"/>
    <lineage>
        <taxon>Eukaryota</taxon>
        <taxon>Sar</taxon>
        <taxon>Alveolata</taxon>
        <taxon>Apicomplexa</taxon>
        <taxon>Conoidasida</taxon>
        <taxon>Coccidia</taxon>
        <taxon>Eucoccidiorida</taxon>
        <taxon>Eimeriorina</taxon>
        <taxon>Eimeriidae</taxon>
        <taxon>Eimeria</taxon>
    </lineage>
</organism>
<proteinExistence type="predicted"/>
<protein>
    <recommendedName>
        <fullName evidence="5">Transmembrane protein</fullName>
    </recommendedName>
</protein>
<keyword evidence="2" id="KW-0812">Transmembrane</keyword>
<accession>U6GCP3</accession>
<feature type="region of interest" description="Disordered" evidence="1">
    <location>
        <begin position="1"/>
        <end position="24"/>
    </location>
</feature>
<keyword evidence="4" id="KW-1185">Reference proteome</keyword>
<evidence type="ECO:0000313" key="4">
    <source>
        <dbReference type="Proteomes" id="UP000018050"/>
    </source>
</evidence>
<dbReference type="OrthoDB" id="347842at2759"/>
<dbReference type="OMA" id="KKMEERW"/>
<name>U6GCP3_EIMAC</name>
<evidence type="ECO:0000256" key="1">
    <source>
        <dbReference type="SAM" id="MobiDB-lite"/>
    </source>
</evidence>
<feature type="transmembrane region" description="Helical" evidence="2">
    <location>
        <begin position="54"/>
        <end position="73"/>
    </location>
</feature>
<evidence type="ECO:0000256" key="2">
    <source>
        <dbReference type="SAM" id="Phobius"/>
    </source>
</evidence>
<dbReference type="Proteomes" id="UP000018050">
    <property type="component" value="Unassembled WGS sequence"/>
</dbReference>
<dbReference type="RefSeq" id="XP_013251786.1">
    <property type="nucleotide sequence ID" value="XM_013396332.1"/>
</dbReference>
<dbReference type="GeneID" id="25270908"/>
<evidence type="ECO:0000313" key="3">
    <source>
        <dbReference type="EMBL" id="CDI77920.1"/>
    </source>
</evidence>
<keyword evidence="2" id="KW-0472">Membrane</keyword>
<dbReference type="AlphaFoldDB" id="U6GCP3"/>
<reference evidence="3" key="2">
    <citation type="submission" date="2013-10" db="EMBL/GenBank/DDBJ databases">
        <authorList>
            <person name="Aslett M."/>
        </authorList>
    </citation>
    <scope>NUCLEOTIDE SEQUENCE [LARGE SCALE GENOMIC DNA]</scope>
    <source>
        <strain evidence="3">Houghton</strain>
    </source>
</reference>
<gene>
    <name evidence="3" type="ORF">EAH_00028380</name>
</gene>
<dbReference type="VEuPathDB" id="ToxoDB:EAH_00028380"/>
<sequence length="391" mass="44699">MGEEVPDSAPSAAEVEEERDAKHGDVATVGEEAELLLKRELPSLEKARGHKRKIFFWLLVSLLAVIVAQSIVLRGKLVHAPFLHLEDAYVKKYVEEFNRAVEEMEEAWESSGPLVRRTFTRFFTPSLSDDEENPDPLKTLRDHVVEMRRCKPPLLGNSYYVHLNLLTSICSGVADRLKQVDEMQRQHEESGVPVVIPGHDKQFTFPSLDELGGEVQSGMSAKQFLDILGVGASVSDEELERLPEVDKELAEKLVLLMTVESQRIKHNSDVLRGYIPFLGVFEGPLILASSDEVNYEIPYSGEIFETFTLGMVLERMYPEHPVMPRLLFEKEVRRVSRTWSAEVVLEAAKKQQKEYFDNWEEALGLRRKLMHEQMQKGMSRDNLLIYCIFLL</sequence>
<reference evidence="3" key="1">
    <citation type="submission" date="2013-10" db="EMBL/GenBank/DDBJ databases">
        <title>Genomic analysis of the causative agents of coccidiosis in chickens.</title>
        <authorList>
            <person name="Reid A.J."/>
            <person name="Blake D."/>
            <person name="Billington K."/>
            <person name="Browne H."/>
            <person name="Dunn M."/>
            <person name="Hung S."/>
            <person name="Kawahara F."/>
            <person name="Miranda-Saavedra D."/>
            <person name="Mourier T."/>
            <person name="Nagra H."/>
            <person name="Otto T.D."/>
            <person name="Rawlings N."/>
            <person name="Sanchez A."/>
            <person name="Sanders M."/>
            <person name="Subramaniam C."/>
            <person name="Tay Y."/>
            <person name="Dear P."/>
            <person name="Doerig C."/>
            <person name="Gruber A."/>
            <person name="Parkinson J."/>
            <person name="Shirley M."/>
            <person name="Wan K.L."/>
            <person name="Berriman M."/>
            <person name="Tomley F."/>
            <person name="Pain A."/>
        </authorList>
    </citation>
    <scope>NUCLEOTIDE SEQUENCE [LARGE SCALE GENOMIC DNA]</scope>
    <source>
        <strain evidence="3">Houghton</strain>
    </source>
</reference>
<evidence type="ECO:0008006" key="5">
    <source>
        <dbReference type="Google" id="ProtNLM"/>
    </source>
</evidence>
<dbReference type="EMBL" id="HG670772">
    <property type="protein sequence ID" value="CDI77920.1"/>
    <property type="molecule type" value="Genomic_DNA"/>
</dbReference>
<keyword evidence="2" id="KW-1133">Transmembrane helix</keyword>